<feature type="chain" id="PRO_5016385580" evidence="1">
    <location>
        <begin position="24"/>
        <end position="237"/>
    </location>
</feature>
<name>A0A2Z6S7H9_9GLOM</name>
<evidence type="ECO:0000313" key="3">
    <source>
        <dbReference type="Proteomes" id="UP000247702"/>
    </source>
</evidence>
<keyword evidence="1" id="KW-0732">Signal</keyword>
<proteinExistence type="predicted"/>
<dbReference type="EMBL" id="BEXD01003960">
    <property type="protein sequence ID" value="GBC04682.1"/>
    <property type="molecule type" value="Genomic_DNA"/>
</dbReference>
<gene>
    <name evidence="2" type="ORF">RclHR1_05800009</name>
</gene>
<organism evidence="2 3">
    <name type="scientific">Rhizophagus clarus</name>
    <dbReference type="NCBI Taxonomy" id="94130"/>
    <lineage>
        <taxon>Eukaryota</taxon>
        <taxon>Fungi</taxon>
        <taxon>Fungi incertae sedis</taxon>
        <taxon>Mucoromycota</taxon>
        <taxon>Glomeromycotina</taxon>
        <taxon>Glomeromycetes</taxon>
        <taxon>Glomerales</taxon>
        <taxon>Glomeraceae</taxon>
        <taxon>Rhizophagus</taxon>
    </lineage>
</organism>
<evidence type="ECO:0000313" key="2">
    <source>
        <dbReference type="EMBL" id="GBC04682.1"/>
    </source>
</evidence>
<keyword evidence="3" id="KW-1185">Reference proteome</keyword>
<accession>A0A2Z6S7H9</accession>
<dbReference type="AlphaFoldDB" id="A0A2Z6S7H9"/>
<dbReference type="Proteomes" id="UP000247702">
    <property type="component" value="Unassembled WGS sequence"/>
</dbReference>
<reference evidence="2 3" key="1">
    <citation type="submission" date="2017-11" db="EMBL/GenBank/DDBJ databases">
        <title>The genome of Rhizophagus clarus HR1 reveals common genetic basis of auxotrophy among arbuscular mycorrhizal fungi.</title>
        <authorList>
            <person name="Kobayashi Y."/>
        </authorList>
    </citation>
    <scope>NUCLEOTIDE SEQUENCE [LARGE SCALE GENOMIC DNA]</scope>
    <source>
        <strain evidence="2 3">HR1</strain>
    </source>
</reference>
<comment type="caution">
    <text evidence="2">The sequence shown here is derived from an EMBL/GenBank/DDBJ whole genome shotgun (WGS) entry which is preliminary data.</text>
</comment>
<feature type="signal peptide" evidence="1">
    <location>
        <begin position="1"/>
        <end position="23"/>
    </location>
</feature>
<sequence length="237" mass="27371">MVVCYFLLLANLSLKFSMSRVSGKDKKPDISDIFRESEKASKEYEACLTTTIYGDTYLDPEKCKARGFDPIKACEEDEERLRLGLEWIERTTKEKGYHAQIAEYAYKYNKFESERESKDPKFLARFDYLDDLTKKEINKNVNKDSKSLACFDNLGDLSKEGNKRNKKLTITKIHSLMVKASYLFGRKVKYDDGLGVKFVKVISVKANEDGVFLGVEEKVGAELKYYEIMYQEDIVVV</sequence>
<protein>
    <submittedName>
        <fullName evidence="2">Uncharacterized protein</fullName>
    </submittedName>
</protein>
<evidence type="ECO:0000256" key="1">
    <source>
        <dbReference type="SAM" id="SignalP"/>
    </source>
</evidence>